<proteinExistence type="predicted"/>
<accession>A0A232EVE3</accession>
<evidence type="ECO:0000313" key="1">
    <source>
        <dbReference type="EMBL" id="OXU22307.1"/>
    </source>
</evidence>
<dbReference type="EMBL" id="NNAY01002012">
    <property type="protein sequence ID" value="OXU22307.1"/>
    <property type="molecule type" value="Genomic_DNA"/>
</dbReference>
<evidence type="ECO:0000313" key="2">
    <source>
        <dbReference type="Proteomes" id="UP000215335"/>
    </source>
</evidence>
<sequence length="59" mass="7002">MKNNDCCLEINFDTQHRPILNMKNAIDLSSSKENSSFVWMCTDLQVMLVLYNWFVSFEH</sequence>
<gene>
    <name evidence="1" type="ORF">TSAR_003707</name>
</gene>
<name>A0A232EVE3_9HYME</name>
<organism evidence="1 2">
    <name type="scientific">Trichomalopsis sarcophagae</name>
    <dbReference type="NCBI Taxonomy" id="543379"/>
    <lineage>
        <taxon>Eukaryota</taxon>
        <taxon>Metazoa</taxon>
        <taxon>Ecdysozoa</taxon>
        <taxon>Arthropoda</taxon>
        <taxon>Hexapoda</taxon>
        <taxon>Insecta</taxon>
        <taxon>Pterygota</taxon>
        <taxon>Neoptera</taxon>
        <taxon>Endopterygota</taxon>
        <taxon>Hymenoptera</taxon>
        <taxon>Apocrita</taxon>
        <taxon>Proctotrupomorpha</taxon>
        <taxon>Chalcidoidea</taxon>
        <taxon>Pteromalidae</taxon>
        <taxon>Pteromalinae</taxon>
        <taxon>Trichomalopsis</taxon>
    </lineage>
</organism>
<reference evidence="1 2" key="1">
    <citation type="journal article" date="2017" name="Curr. Biol.">
        <title>The Evolution of Venom by Co-option of Single-Copy Genes.</title>
        <authorList>
            <person name="Martinson E.O."/>
            <person name="Mrinalini"/>
            <person name="Kelkar Y.D."/>
            <person name="Chang C.H."/>
            <person name="Werren J.H."/>
        </authorList>
    </citation>
    <scope>NUCLEOTIDE SEQUENCE [LARGE SCALE GENOMIC DNA]</scope>
    <source>
        <strain evidence="1 2">Alberta</strain>
        <tissue evidence="1">Whole body</tissue>
    </source>
</reference>
<keyword evidence="2" id="KW-1185">Reference proteome</keyword>
<dbReference type="Proteomes" id="UP000215335">
    <property type="component" value="Unassembled WGS sequence"/>
</dbReference>
<protein>
    <submittedName>
        <fullName evidence="1">Uncharacterized protein</fullName>
    </submittedName>
</protein>
<comment type="caution">
    <text evidence="1">The sequence shown here is derived from an EMBL/GenBank/DDBJ whole genome shotgun (WGS) entry which is preliminary data.</text>
</comment>
<dbReference type="AlphaFoldDB" id="A0A232EVE3"/>